<feature type="transmembrane region" description="Helical" evidence="1">
    <location>
        <begin position="7"/>
        <end position="26"/>
    </location>
</feature>
<organism evidence="2 3">
    <name type="scientific">Nocardioides luteus</name>
    <dbReference type="NCBI Taxonomy" id="1844"/>
    <lineage>
        <taxon>Bacteria</taxon>
        <taxon>Bacillati</taxon>
        <taxon>Actinomycetota</taxon>
        <taxon>Actinomycetes</taxon>
        <taxon>Propionibacteriales</taxon>
        <taxon>Nocardioidaceae</taxon>
        <taxon>Nocardioides</taxon>
    </lineage>
</organism>
<dbReference type="EMBL" id="BSEL01000006">
    <property type="protein sequence ID" value="GLJ69181.1"/>
    <property type="molecule type" value="Genomic_DNA"/>
</dbReference>
<keyword evidence="1" id="KW-0472">Membrane</keyword>
<dbReference type="Proteomes" id="UP001142292">
    <property type="component" value="Unassembled WGS sequence"/>
</dbReference>
<feature type="transmembrane region" description="Helical" evidence="1">
    <location>
        <begin position="105"/>
        <end position="122"/>
    </location>
</feature>
<dbReference type="RefSeq" id="WP_189120309.1">
    <property type="nucleotide sequence ID" value="NZ_BMRK01000021.1"/>
</dbReference>
<keyword evidence="1" id="KW-0812">Transmembrane</keyword>
<evidence type="ECO:0008006" key="4">
    <source>
        <dbReference type="Google" id="ProtNLM"/>
    </source>
</evidence>
<gene>
    <name evidence="2" type="ORF">GCM10017579_32170</name>
</gene>
<name>A0ABQ5T1X2_9ACTN</name>
<dbReference type="InterPro" id="IPR025363">
    <property type="entry name" value="DUF4267"/>
</dbReference>
<protein>
    <recommendedName>
        <fullName evidence="4">DUF4267 domain-containing protein</fullName>
    </recommendedName>
</protein>
<comment type="caution">
    <text evidence="2">The sequence shown here is derived from an EMBL/GenBank/DDBJ whole genome shotgun (WGS) entry which is preliminary data.</text>
</comment>
<reference evidence="2" key="1">
    <citation type="journal article" date="2014" name="Int. J. Syst. Evol. Microbiol.">
        <title>Complete genome of a new Firmicutes species belonging to the dominant human colonic microbiota ('Ruminococcus bicirculans') reveals two chromosomes and a selective capacity to utilize plant glucans.</title>
        <authorList>
            <consortium name="NISC Comparative Sequencing Program"/>
            <person name="Wegmann U."/>
            <person name="Louis P."/>
            <person name="Goesmann A."/>
            <person name="Henrissat B."/>
            <person name="Duncan S.H."/>
            <person name="Flint H.J."/>
        </authorList>
    </citation>
    <scope>NUCLEOTIDE SEQUENCE</scope>
    <source>
        <strain evidence="2">VKM Ac-1246</strain>
    </source>
</reference>
<dbReference type="Pfam" id="PF14087">
    <property type="entry name" value="DUF4267"/>
    <property type="match status" value="1"/>
</dbReference>
<reference evidence="2" key="2">
    <citation type="submission" date="2023-01" db="EMBL/GenBank/DDBJ databases">
        <authorList>
            <person name="Sun Q."/>
            <person name="Evtushenko L."/>
        </authorList>
    </citation>
    <scope>NUCLEOTIDE SEQUENCE</scope>
    <source>
        <strain evidence="2">VKM Ac-1246</strain>
    </source>
</reference>
<proteinExistence type="predicted"/>
<sequence>MLHTIGLVLVWIVCVGIIYIGTMYLLKNEPNATGFGLPVLPAHDARAWWQLKGVRDIGSGLVLVPMIFFEPDALPWVVLVEALIPLGDMLVVLGNGGSRAKAFGIHGLTAAVMLVAVVLLWVG</sequence>
<evidence type="ECO:0000313" key="2">
    <source>
        <dbReference type="EMBL" id="GLJ69181.1"/>
    </source>
</evidence>
<accession>A0ABQ5T1X2</accession>
<evidence type="ECO:0000256" key="1">
    <source>
        <dbReference type="SAM" id="Phobius"/>
    </source>
</evidence>
<evidence type="ECO:0000313" key="3">
    <source>
        <dbReference type="Proteomes" id="UP001142292"/>
    </source>
</evidence>
<keyword evidence="3" id="KW-1185">Reference proteome</keyword>
<keyword evidence="1" id="KW-1133">Transmembrane helix</keyword>
<feature type="transmembrane region" description="Helical" evidence="1">
    <location>
        <begin position="73"/>
        <end position="93"/>
    </location>
</feature>